<evidence type="ECO:0000313" key="6">
    <source>
        <dbReference type="Proteomes" id="UP000001646"/>
    </source>
</evidence>
<dbReference type="PANTHER" id="PTHR10226">
    <property type="entry name" value="A KINASE ANCHOR PROTEIN"/>
    <property type="match status" value="1"/>
</dbReference>
<dbReference type="GO" id="GO:0005737">
    <property type="term" value="C:cytoplasm"/>
    <property type="evidence" value="ECO:0000318"/>
    <property type="project" value="GO_Central"/>
</dbReference>
<keyword evidence="2" id="KW-0597">Phosphoprotein</keyword>
<reference evidence="5 6" key="1">
    <citation type="submission" date="2009-12" db="EMBL/GenBank/DDBJ databases">
        <title>The Genome Sequence of Anolis carolinensis (Green Anole Lizard).</title>
        <authorList>
            <consortium name="The Genome Sequencing Platform"/>
            <person name="Di Palma F."/>
            <person name="Alfoldi J."/>
            <person name="Heiman D."/>
            <person name="Young S."/>
            <person name="Grabherr M."/>
            <person name="Johnson J."/>
            <person name="Lander E.S."/>
            <person name="Lindblad-Toh K."/>
        </authorList>
    </citation>
    <scope>NUCLEOTIDE SEQUENCE [LARGE SCALE GENOMIC DNA]</scope>
    <source>
        <strain evidence="5 6">JBL SC #1</strain>
    </source>
</reference>
<evidence type="ECO:0000256" key="2">
    <source>
        <dbReference type="ARBA" id="ARBA00022553"/>
    </source>
</evidence>
<dbReference type="GO" id="GO:0035686">
    <property type="term" value="C:sperm fibrous sheath"/>
    <property type="evidence" value="ECO:0000318"/>
    <property type="project" value="GO_Central"/>
</dbReference>
<evidence type="ECO:0000256" key="1">
    <source>
        <dbReference type="ARBA" id="ARBA00005764"/>
    </source>
</evidence>
<comment type="similarity">
    <text evidence="1">Belongs to the AKAP110 family.</text>
</comment>
<feature type="compositionally biased region" description="Polar residues" evidence="3">
    <location>
        <begin position="141"/>
        <end position="159"/>
    </location>
</feature>
<accession>G1KYI7</accession>
<dbReference type="Bgee" id="ENSACAG00000026985">
    <property type="expression patterns" value="Expressed in testis and 2 other cell types or tissues"/>
</dbReference>
<dbReference type="STRING" id="28377.ENSACAP00000020934"/>
<feature type="domain" description="A-kinase anchor 110kDa C-terminal" evidence="4">
    <location>
        <begin position="213"/>
        <end position="379"/>
    </location>
</feature>
<feature type="region of interest" description="Disordered" evidence="3">
    <location>
        <begin position="141"/>
        <end position="163"/>
    </location>
</feature>
<dbReference type="GO" id="GO:0097228">
    <property type="term" value="C:sperm principal piece"/>
    <property type="evidence" value="ECO:0000318"/>
    <property type="project" value="GO_Central"/>
</dbReference>
<dbReference type="InParanoid" id="G1KYI7"/>
<reference evidence="5" key="3">
    <citation type="submission" date="2025-09" db="UniProtKB">
        <authorList>
            <consortium name="Ensembl"/>
        </authorList>
    </citation>
    <scope>IDENTIFICATION</scope>
</reference>
<dbReference type="GO" id="GO:0051018">
    <property type="term" value="F:protein kinase A binding"/>
    <property type="evidence" value="ECO:0000318"/>
    <property type="project" value="GO_Central"/>
</dbReference>
<dbReference type="Proteomes" id="UP000001646">
    <property type="component" value="Chromosome 1"/>
</dbReference>
<dbReference type="eggNOG" id="ENOG502QQXJ">
    <property type="taxonomic scope" value="Eukaryota"/>
</dbReference>
<evidence type="ECO:0000259" key="4">
    <source>
        <dbReference type="Pfam" id="PF05716"/>
    </source>
</evidence>
<name>G1KYI7_ANOCA</name>
<evidence type="ECO:0000256" key="3">
    <source>
        <dbReference type="SAM" id="MobiDB-lite"/>
    </source>
</evidence>
<evidence type="ECO:0000313" key="5">
    <source>
        <dbReference type="Ensembl" id="ENSACAP00000020934.2"/>
    </source>
</evidence>
<dbReference type="AlphaFoldDB" id="G1KYI7"/>
<dbReference type="PANTHER" id="PTHR10226:SF8">
    <property type="entry name" value="A-KINASE ANCHOR PROTEIN 4"/>
    <property type="match status" value="1"/>
</dbReference>
<feature type="compositionally biased region" description="Basic and acidic residues" evidence="3">
    <location>
        <begin position="216"/>
        <end position="226"/>
    </location>
</feature>
<dbReference type="GeneTree" id="ENSGT00940000153313"/>
<feature type="region of interest" description="Disordered" evidence="3">
    <location>
        <begin position="201"/>
        <end position="226"/>
    </location>
</feature>
<keyword evidence="6" id="KW-1185">Reference proteome</keyword>
<dbReference type="GO" id="GO:0008104">
    <property type="term" value="P:intracellular protein localization"/>
    <property type="evidence" value="ECO:0000318"/>
    <property type="project" value="GO_Central"/>
</dbReference>
<organism evidence="5 6">
    <name type="scientific">Anolis carolinensis</name>
    <name type="common">Green anole</name>
    <name type="synonym">American chameleon</name>
    <dbReference type="NCBI Taxonomy" id="28377"/>
    <lineage>
        <taxon>Eukaryota</taxon>
        <taxon>Metazoa</taxon>
        <taxon>Chordata</taxon>
        <taxon>Craniata</taxon>
        <taxon>Vertebrata</taxon>
        <taxon>Euteleostomi</taxon>
        <taxon>Lepidosauria</taxon>
        <taxon>Squamata</taxon>
        <taxon>Bifurcata</taxon>
        <taxon>Unidentata</taxon>
        <taxon>Episquamata</taxon>
        <taxon>Toxicofera</taxon>
        <taxon>Iguania</taxon>
        <taxon>Dactyloidae</taxon>
        <taxon>Anolis</taxon>
    </lineage>
</organism>
<sequence>MQPTKMPHELDWLNSQAGMCKVNFYSPDGPKDQQCKVVCFVDVADMKDKFPGLNIPTDQPSNISDSTGELVDIEDKEVVIIKDNEQSDHVNAEGSVCLLKPGFSKDTSVVSWLSNDLQKYALGFQHALSPSEMPCNANVFDTVSQNNNNTAPSQSSSERPNPEDLAYYANKLCNLVLEMTRKEIKEKWESSGKCTRHTITSPYSAEAKSPASEGADVSKKPPQERSVKIEDAFTSENAQKMQDTTYSDKFRMDDGTSVSKGMMVYANQVASDMMLSFLKTMKVQKGRRPLPACTVLKEVLLRHAKEVVSDLIDSSMKNLHNITGALMTDSDFVYGLKRNLYNVGTQKTSEVMEAMVKRLFKLLSVDDRPKSYTFTAYKAGAQSNQRTQDFQFASLKRESHSQGKDHVCGLGKSIPTDSRRSEKASMDLYAKELIVAALKQIQQHLLEKTRENRHDGESNMSSFGYIHRDTNHDGADVPKYSSNPSEGRADISDSLRGHLILPMVQKILREAGLNLDTEVSAEITLFIMKGICSDFTQSSHHHSPCCKQQWSELQLVDQIVAGKDHQLKANIKK</sequence>
<reference evidence="5" key="2">
    <citation type="submission" date="2025-08" db="UniProtKB">
        <authorList>
            <consortium name="Ensembl"/>
        </authorList>
    </citation>
    <scope>IDENTIFICATION</scope>
</reference>
<dbReference type="HOGENOM" id="CLU_693612_0_0_1"/>
<protein>
    <recommendedName>
        <fullName evidence="4">A-kinase anchor 110kDa C-terminal domain-containing protein</fullName>
    </recommendedName>
</protein>
<proteinExistence type="inferred from homology"/>
<dbReference type="InterPro" id="IPR018292">
    <property type="entry name" value="AKAP_110_C"/>
</dbReference>
<gene>
    <name evidence="5" type="primary">LOC103278830</name>
</gene>
<dbReference type="Ensembl" id="ENSACAT00000025253.2">
    <property type="protein sequence ID" value="ENSACAP00000020934.2"/>
    <property type="gene ID" value="ENSACAG00000026985.2"/>
</dbReference>
<dbReference type="InterPro" id="IPR008382">
    <property type="entry name" value="SPHK1-interactor_AKAP_110"/>
</dbReference>
<dbReference type="Pfam" id="PF05716">
    <property type="entry name" value="AKAP_110"/>
    <property type="match status" value="1"/>
</dbReference>
<dbReference type="GO" id="GO:0007178">
    <property type="term" value="P:cell surface receptor protein serine/threonine kinase signaling pathway"/>
    <property type="evidence" value="ECO:0000318"/>
    <property type="project" value="GO_Central"/>
</dbReference>